<dbReference type="AlphaFoldDB" id="A0A7M2Z092"/>
<evidence type="ECO:0008006" key="3">
    <source>
        <dbReference type="Google" id="ProtNLM"/>
    </source>
</evidence>
<evidence type="ECO:0000313" key="1">
    <source>
        <dbReference type="EMBL" id="RDI75172.1"/>
    </source>
</evidence>
<dbReference type="EMBL" id="QQZY01000002">
    <property type="protein sequence ID" value="RDI75172.1"/>
    <property type="molecule type" value="Genomic_DNA"/>
</dbReference>
<proteinExistence type="predicted"/>
<dbReference type="Proteomes" id="UP000254134">
    <property type="component" value="Unassembled WGS sequence"/>
</dbReference>
<comment type="caution">
    <text evidence="1">The sequence shown here is derived from an EMBL/GenBank/DDBJ whole genome shotgun (WGS) entry which is preliminary data.</text>
</comment>
<evidence type="ECO:0000313" key="2">
    <source>
        <dbReference type="Proteomes" id="UP000254134"/>
    </source>
</evidence>
<sequence length="37" mass="4077">MQFQLGHSSPDLTLNVYGRWSDAALRAEAERAAAFPV</sequence>
<protein>
    <recommendedName>
        <fullName evidence="3">Phage integrase family</fullName>
    </recommendedName>
</protein>
<gene>
    <name evidence="1" type="ORF">Gocc_0970</name>
</gene>
<name>A0A7M2Z092_9ACTN</name>
<accession>A0A7M2Z092</accession>
<keyword evidence="2" id="KW-1185">Reference proteome</keyword>
<reference evidence="2" key="2">
    <citation type="journal article" date="2019" name="MicrobiologyOpen">
        <title>High-quality draft genome sequence of Gaiella occulta isolated from a 150 meter deep mineral water borehole and comparison with the genome sequences of other deep-branching lineages of the phylum Actinobacteria.</title>
        <authorList>
            <person name="Severino R."/>
            <person name="Froufe H.J.C."/>
            <person name="Barroso C."/>
            <person name="Albuquerque L."/>
            <person name="Lobo-da-Cunha A."/>
            <person name="da Costa M.S."/>
            <person name="Egas C."/>
        </authorList>
    </citation>
    <scope>NUCLEOTIDE SEQUENCE [LARGE SCALE GENOMIC DNA]</scope>
    <source>
        <strain evidence="2">F2-233</strain>
    </source>
</reference>
<reference evidence="1 2" key="1">
    <citation type="submission" date="2018-07" db="EMBL/GenBank/DDBJ databases">
        <title>High-quality-draft genome sequence of Gaiella occulta.</title>
        <authorList>
            <person name="Severino R."/>
            <person name="Froufe H.J.C."/>
            <person name="Rainey F.A."/>
            <person name="Barroso C."/>
            <person name="Albuquerque L."/>
            <person name="Lobo-Da-Cunha A."/>
            <person name="Da Costa M.S."/>
            <person name="Egas C."/>
        </authorList>
    </citation>
    <scope>NUCLEOTIDE SEQUENCE [LARGE SCALE GENOMIC DNA]</scope>
    <source>
        <strain evidence="1 2">F2-233</strain>
    </source>
</reference>
<organism evidence="1 2">
    <name type="scientific">Gaiella occulta</name>
    <dbReference type="NCBI Taxonomy" id="1002870"/>
    <lineage>
        <taxon>Bacteria</taxon>
        <taxon>Bacillati</taxon>
        <taxon>Actinomycetota</taxon>
        <taxon>Thermoleophilia</taxon>
        <taxon>Gaiellales</taxon>
        <taxon>Gaiellaceae</taxon>
        <taxon>Gaiella</taxon>
    </lineage>
</organism>